<reference evidence="1 2" key="1">
    <citation type="submission" date="2022-08" db="EMBL/GenBank/DDBJ databases">
        <title>Polyphasic taxonomy analysis of Qipengyuania sp.RS5-5.</title>
        <authorList>
            <person name="Xamxidin M."/>
            <person name="Wu M."/>
        </authorList>
    </citation>
    <scope>NUCLEOTIDE SEQUENCE [LARGE SCALE GENOMIC DNA]</scope>
    <source>
        <strain evidence="1 2">RS5-5</strain>
    </source>
</reference>
<evidence type="ECO:0000313" key="1">
    <source>
        <dbReference type="EMBL" id="MCR2834241.1"/>
    </source>
</evidence>
<dbReference type="Proteomes" id="UP001206067">
    <property type="component" value="Unassembled WGS sequence"/>
</dbReference>
<evidence type="ECO:0000313" key="2">
    <source>
        <dbReference type="Proteomes" id="UP001206067"/>
    </source>
</evidence>
<name>A0ABT1XTK0_9SPHN</name>
<gene>
    <name evidence="1" type="ORF">NSO95_09820</name>
</gene>
<keyword evidence="2" id="KW-1185">Reference proteome</keyword>
<organism evidence="1 2">
    <name type="scientific">Parerythrobacter lacustris</name>
    <dbReference type="NCBI Taxonomy" id="2969984"/>
    <lineage>
        <taxon>Bacteria</taxon>
        <taxon>Pseudomonadati</taxon>
        <taxon>Pseudomonadota</taxon>
        <taxon>Alphaproteobacteria</taxon>
        <taxon>Sphingomonadales</taxon>
        <taxon>Erythrobacteraceae</taxon>
        <taxon>Parerythrobacter</taxon>
    </lineage>
</organism>
<sequence length="94" mass="10149">MPRHGQSPILTRPEAETLALSALGWVLGDADRAERLLALTGLTPEQMRASLTDPAMLSAVLEFLGRYEPDLVKAAEALQIAPETLIAAQEILSR</sequence>
<dbReference type="Pfam" id="PF12096">
    <property type="entry name" value="DUF3572"/>
    <property type="match status" value="1"/>
</dbReference>
<comment type="caution">
    <text evidence="1">The sequence shown here is derived from an EMBL/GenBank/DDBJ whole genome shotgun (WGS) entry which is preliminary data.</text>
</comment>
<accession>A0ABT1XTK0</accession>
<proteinExistence type="predicted"/>
<protein>
    <submittedName>
        <fullName evidence="1">DUF3572 domain-containing protein</fullName>
    </submittedName>
</protein>
<dbReference type="EMBL" id="JANKHH010000005">
    <property type="protein sequence ID" value="MCR2834241.1"/>
    <property type="molecule type" value="Genomic_DNA"/>
</dbReference>
<dbReference type="InterPro" id="IPR021955">
    <property type="entry name" value="DUF3572"/>
</dbReference>